<reference evidence="2 3" key="1">
    <citation type="journal article" date="2021" name="Elife">
        <title>Chloroplast acquisition without the gene transfer in kleptoplastic sea slugs, Plakobranchus ocellatus.</title>
        <authorList>
            <person name="Maeda T."/>
            <person name="Takahashi S."/>
            <person name="Yoshida T."/>
            <person name="Shimamura S."/>
            <person name="Takaki Y."/>
            <person name="Nagai Y."/>
            <person name="Toyoda A."/>
            <person name="Suzuki Y."/>
            <person name="Arimoto A."/>
            <person name="Ishii H."/>
            <person name="Satoh N."/>
            <person name="Nishiyama T."/>
            <person name="Hasebe M."/>
            <person name="Maruyama T."/>
            <person name="Minagawa J."/>
            <person name="Obokata J."/>
            <person name="Shigenobu S."/>
        </authorList>
    </citation>
    <scope>NUCLEOTIDE SEQUENCE [LARGE SCALE GENOMIC DNA]</scope>
</reference>
<feature type="region of interest" description="Disordered" evidence="1">
    <location>
        <begin position="1"/>
        <end position="35"/>
    </location>
</feature>
<organism evidence="2 3">
    <name type="scientific">Plakobranchus ocellatus</name>
    <dbReference type="NCBI Taxonomy" id="259542"/>
    <lineage>
        <taxon>Eukaryota</taxon>
        <taxon>Metazoa</taxon>
        <taxon>Spiralia</taxon>
        <taxon>Lophotrochozoa</taxon>
        <taxon>Mollusca</taxon>
        <taxon>Gastropoda</taxon>
        <taxon>Heterobranchia</taxon>
        <taxon>Euthyneura</taxon>
        <taxon>Panpulmonata</taxon>
        <taxon>Sacoglossa</taxon>
        <taxon>Placobranchoidea</taxon>
        <taxon>Plakobranchidae</taxon>
        <taxon>Plakobranchus</taxon>
    </lineage>
</organism>
<dbReference type="SUPFAM" id="SSF56436">
    <property type="entry name" value="C-type lectin-like"/>
    <property type="match status" value="1"/>
</dbReference>
<name>A0AAV4A7N3_9GAST</name>
<dbReference type="CDD" id="cd00037">
    <property type="entry name" value="CLECT"/>
    <property type="match status" value="1"/>
</dbReference>
<sequence>MRMGQTSSTKYSPTWEKTSAKEVKEQSACVSDGGGSQAEIRTEYQRYTAGQIAARNADGQVPALVWLGAINPAGQSNLAWISDHLTVDVPLTWWINETVQESKDGQMCLTMDKNSLLTTSICGTERSFVCQRYVDNPCDVFLPGGIYYENTCFLPVAKNLTFDQADPFLVRKPFLCCSGGVGGTMDSESALTFVGTLLLRARAPPWRPGLTEGPKA</sequence>
<evidence type="ECO:0000256" key="1">
    <source>
        <dbReference type="SAM" id="MobiDB-lite"/>
    </source>
</evidence>
<dbReference type="EMBL" id="BLXT01003662">
    <property type="protein sequence ID" value="GFO02927.1"/>
    <property type="molecule type" value="Genomic_DNA"/>
</dbReference>
<evidence type="ECO:0000313" key="3">
    <source>
        <dbReference type="Proteomes" id="UP000735302"/>
    </source>
</evidence>
<dbReference type="AlphaFoldDB" id="A0AAV4A7N3"/>
<proteinExistence type="predicted"/>
<comment type="caution">
    <text evidence="2">The sequence shown here is derived from an EMBL/GenBank/DDBJ whole genome shotgun (WGS) entry which is preliminary data.</text>
</comment>
<protein>
    <recommendedName>
        <fullName evidence="4">C-type lectin domain-containing protein</fullName>
    </recommendedName>
</protein>
<dbReference type="InterPro" id="IPR016186">
    <property type="entry name" value="C-type_lectin-like/link_sf"/>
</dbReference>
<gene>
    <name evidence="2" type="ORF">PoB_002943200</name>
</gene>
<dbReference type="Proteomes" id="UP000735302">
    <property type="component" value="Unassembled WGS sequence"/>
</dbReference>
<dbReference type="Gene3D" id="3.10.100.10">
    <property type="entry name" value="Mannose-Binding Protein A, subunit A"/>
    <property type="match status" value="1"/>
</dbReference>
<keyword evidence="3" id="KW-1185">Reference proteome</keyword>
<evidence type="ECO:0000313" key="2">
    <source>
        <dbReference type="EMBL" id="GFO02927.1"/>
    </source>
</evidence>
<dbReference type="InterPro" id="IPR016187">
    <property type="entry name" value="CTDL_fold"/>
</dbReference>
<accession>A0AAV4A7N3</accession>
<evidence type="ECO:0008006" key="4">
    <source>
        <dbReference type="Google" id="ProtNLM"/>
    </source>
</evidence>
<feature type="compositionally biased region" description="Polar residues" evidence="1">
    <location>
        <begin position="1"/>
        <end position="17"/>
    </location>
</feature>